<dbReference type="Proteomes" id="UP000774283">
    <property type="component" value="Unassembled WGS sequence"/>
</dbReference>
<feature type="transmembrane region" description="Helical" evidence="1">
    <location>
        <begin position="96"/>
        <end position="120"/>
    </location>
</feature>
<keyword evidence="1" id="KW-1133">Transmembrane helix</keyword>
<keyword evidence="3" id="KW-1185">Reference proteome</keyword>
<sequence length="129" mass="14011">MVRFFVRVAVFVLSAALGLLVASLLIDGVHVTWRGYVVTVIVFAILQSVLTPFIGKMADRYAPAFVGGVGLVSTFVALLVTSLLRDALTIRGGVTTWVVATLVVWLVTALATVLLPKVFVVKRIRDRDR</sequence>
<feature type="transmembrane region" description="Helical" evidence="1">
    <location>
        <begin position="33"/>
        <end position="54"/>
    </location>
</feature>
<evidence type="ECO:0000313" key="2">
    <source>
        <dbReference type="EMBL" id="NKX94019.1"/>
    </source>
</evidence>
<proteinExistence type="predicted"/>
<dbReference type="RefSeq" id="WP_168448078.1">
    <property type="nucleotide sequence ID" value="NZ_JAAXOW010000004.1"/>
</dbReference>
<evidence type="ECO:0000256" key="1">
    <source>
        <dbReference type="SAM" id="Phobius"/>
    </source>
</evidence>
<evidence type="ECO:0008006" key="4">
    <source>
        <dbReference type="Google" id="ProtNLM"/>
    </source>
</evidence>
<keyword evidence="1" id="KW-0472">Membrane</keyword>
<accession>A0A9X5FGI1</accession>
<dbReference type="AlphaFoldDB" id="A0A9X5FGI1"/>
<evidence type="ECO:0000313" key="3">
    <source>
        <dbReference type="Proteomes" id="UP000774283"/>
    </source>
</evidence>
<dbReference type="EMBL" id="JAAXOW010000004">
    <property type="protein sequence ID" value="NKX94019.1"/>
    <property type="molecule type" value="Genomic_DNA"/>
</dbReference>
<comment type="caution">
    <text evidence="2">The sequence shown here is derived from an EMBL/GenBank/DDBJ whole genome shotgun (WGS) entry which is preliminary data.</text>
</comment>
<reference evidence="2 3" key="1">
    <citation type="submission" date="2020-04" db="EMBL/GenBank/DDBJ databases">
        <title>MicrobeNet Type strains.</title>
        <authorList>
            <person name="Nicholson A.C."/>
        </authorList>
    </citation>
    <scope>NUCLEOTIDE SEQUENCE [LARGE SCALE GENOMIC DNA]</scope>
    <source>
        <strain evidence="2 3">ATCC BAA-789</strain>
    </source>
</reference>
<organism evidence="2 3">
    <name type="scientific">Sanguibacter hominis ATCC BAA-789</name>
    <dbReference type="NCBI Taxonomy" id="1312740"/>
    <lineage>
        <taxon>Bacteria</taxon>
        <taxon>Bacillati</taxon>
        <taxon>Actinomycetota</taxon>
        <taxon>Actinomycetes</taxon>
        <taxon>Micrococcales</taxon>
        <taxon>Sanguibacteraceae</taxon>
        <taxon>Sanguibacter</taxon>
    </lineage>
</organism>
<name>A0A9X5FGI1_9MICO</name>
<feature type="transmembrane region" description="Helical" evidence="1">
    <location>
        <begin position="61"/>
        <end position="84"/>
    </location>
</feature>
<protein>
    <recommendedName>
        <fullName evidence="4">Superfamily IV 4 TMS phage holin</fullName>
    </recommendedName>
</protein>
<keyword evidence="1" id="KW-0812">Transmembrane</keyword>
<gene>
    <name evidence="2" type="ORF">HF995_12195</name>
</gene>